<sequence length="144" mass="15634">MIEEAHHLFPGEAQCVQLVQDTEGSGHDATCPNTSHLTESCVTDSPRHTCQSDPKFCDCPSPKAPVLLSNDVLQPLNTSCANRNLPYVFEGGAQLGRQVHKDICMHSSAMATSDISCKGCEFDYWEIVAPAMQGEANALLHLCM</sequence>
<name>A0A5B7EF28_PORTR</name>
<evidence type="ECO:0000313" key="1">
    <source>
        <dbReference type="EMBL" id="MPC32732.1"/>
    </source>
</evidence>
<protein>
    <submittedName>
        <fullName evidence="1">Uncharacterized protein</fullName>
    </submittedName>
</protein>
<keyword evidence="2" id="KW-1185">Reference proteome</keyword>
<comment type="caution">
    <text evidence="1">The sequence shown here is derived from an EMBL/GenBank/DDBJ whole genome shotgun (WGS) entry which is preliminary data.</text>
</comment>
<accession>A0A5B7EF28</accession>
<reference evidence="1 2" key="1">
    <citation type="submission" date="2019-05" db="EMBL/GenBank/DDBJ databases">
        <title>Another draft genome of Portunus trituberculatus and its Hox gene families provides insights of decapod evolution.</title>
        <authorList>
            <person name="Jeong J.-H."/>
            <person name="Song I."/>
            <person name="Kim S."/>
            <person name="Choi T."/>
            <person name="Kim D."/>
            <person name="Ryu S."/>
            <person name="Kim W."/>
        </authorList>
    </citation>
    <scope>NUCLEOTIDE SEQUENCE [LARGE SCALE GENOMIC DNA]</scope>
    <source>
        <tissue evidence="1">Muscle</tissue>
    </source>
</reference>
<evidence type="ECO:0000313" key="2">
    <source>
        <dbReference type="Proteomes" id="UP000324222"/>
    </source>
</evidence>
<proteinExistence type="predicted"/>
<dbReference type="Proteomes" id="UP000324222">
    <property type="component" value="Unassembled WGS sequence"/>
</dbReference>
<dbReference type="AlphaFoldDB" id="A0A5B7EF28"/>
<organism evidence="1 2">
    <name type="scientific">Portunus trituberculatus</name>
    <name type="common">Swimming crab</name>
    <name type="synonym">Neptunus trituberculatus</name>
    <dbReference type="NCBI Taxonomy" id="210409"/>
    <lineage>
        <taxon>Eukaryota</taxon>
        <taxon>Metazoa</taxon>
        <taxon>Ecdysozoa</taxon>
        <taxon>Arthropoda</taxon>
        <taxon>Crustacea</taxon>
        <taxon>Multicrustacea</taxon>
        <taxon>Malacostraca</taxon>
        <taxon>Eumalacostraca</taxon>
        <taxon>Eucarida</taxon>
        <taxon>Decapoda</taxon>
        <taxon>Pleocyemata</taxon>
        <taxon>Brachyura</taxon>
        <taxon>Eubrachyura</taxon>
        <taxon>Portunoidea</taxon>
        <taxon>Portunidae</taxon>
        <taxon>Portuninae</taxon>
        <taxon>Portunus</taxon>
    </lineage>
</organism>
<gene>
    <name evidence="1" type="ORF">E2C01_026058</name>
</gene>
<dbReference type="EMBL" id="VSRR010002682">
    <property type="protein sequence ID" value="MPC32732.1"/>
    <property type="molecule type" value="Genomic_DNA"/>
</dbReference>